<evidence type="ECO:0000256" key="17">
    <source>
        <dbReference type="ARBA" id="ARBA00048679"/>
    </source>
</evidence>
<evidence type="ECO:0000256" key="15">
    <source>
        <dbReference type="ARBA" id="ARBA00023273"/>
    </source>
</evidence>
<proteinExistence type="inferred from homology"/>
<keyword evidence="7" id="KW-0963">Cytoplasm</keyword>
<organism evidence="27 28">
    <name type="scientific">Mesorhabditis belari</name>
    <dbReference type="NCBI Taxonomy" id="2138241"/>
    <lineage>
        <taxon>Eukaryota</taxon>
        <taxon>Metazoa</taxon>
        <taxon>Ecdysozoa</taxon>
        <taxon>Nematoda</taxon>
        <taxon>Chromadorea</taxon>
        <taxon>Rhabditida</taxon>
        <taxon>Rhabditina</taxon>
        <taxon>Rhabditomorpha</taxon>
        <taxon>Rhabditoidea</taxon>
        <taxon>Rhabditidae</taxon>
        <taxon>Mesorhabditinae</taxon>
        <taxon>Mesorhabditis</taxon>
    </lineage>
</organism>
<evidence type="ECO:0000256" key="11">
    <source>
        <dbReference type="ARBA" id="ARBA00022741"/>
    </source>
</evidence>
<dbReference type="FunFam" id="1.10.510.10:FF:001032">
    <property type="entry name" value="KP78b, isoform A"/>
    <property type="match status" value="1"/>
</dbReference>
<name>A0AAF3JBY6_9BILA</name>
<feature type="compositionally biased region" description="Basic and acidic residues" evidence="23">
    <location>
        <begin position="100"/>
        <end position="112"/>
    </location>
</feature>
<evidence type="ECO:0000313" key="28">
    <source>
        <dbReference type="WBParaSite" id="MBELARI_LOCUS9390.1"/>
    </source>
</evidence>
<dbReference type="FunFam" id="1.10.8.10:FF:000005">
    <property type="entry name" value="Non-specific serine/threonine protein kinase"/>
    <property type="match status" value="1"/>
</dbReference>
<dbReference type="SUPFAM" id="SSF56112">
    <property type="entry name" value="Protein kinase-like (PK-like)"/>
    <property type="match status" value="1"/>
</dbReference>
<dbReference type="InterPro" id="IPR008271">
    <property type="entry name" value="Ser/Thr_kinase_AS"/>
</dbReference>
<feature type="compositionally biased region" description="Polar residues" evidence="23">
    <location>
        <begin position="717"/>
        <end position="735"/>
    </location>
</feature>
<dbReference type="InterPro" id="IPR001772">
    <property type="entry name" value="KA1_dom"/>
</dbReference>
<accession>A0AAF3JBY6</accession>
<keyword evidence="15" id="KW-0966">Cell projection</keyword>
<evidence type="ECO:0000256" key="4">
    <source>
        <dbReference type="ARBA" id="ARBA00006234"/>
    </source>
</evidence>
<evidence type="ECO:0000256" key="23">
    <source>
        <dbReference type="SAM" id="MobiDB-lite"/>
    </source>
</evidence>
<dbReference type="Gene3D" id="1.10.510.10">
    <property type="entry name" value="Transferase(Phosphotransferase) domain 1"/>
    <property type="match status" value="1"/>
</dbReference>
<dbReference type="PROSITE" id="PS50011">
    <property type="entry name" value="PROTEIN_KINASE_DOM"/>
    <property type="match status" value="1"/>
</dbReference>
<evidence type="ECO:0000259" key="24">
    <source>
        <dbReference type="PROSITE" id="PS50011"/>
    </source>
</evidence>
<keyword evidence="13 22" id="KW-0067">ATP-binding</keyword>
<dbReference type="InterPro" id="IPR011009">
    <property type="entry name" value="Kinase-like_dom_sf"/>
</dbReference>
<dbReference type="CDD" id="cd14072">
    <property type="entry name" value="STKc_MARK"/>
    <property type="match status" value="1"/>
</dbReference>
<evidence type="ECO:0000256" key="19">
    <source>
        <dbReference type="ARBA" id="ARBA00063680"/>
    </source>
</evidence>
<feature type="compositionally biased region" description="Low complexity" evidence="23">
    <location>
        <begin position="914"/>
        <end position="944"/>
    </location>
</feature>
<evidence type="ECO:0000256" key="13">
    <source>
        <dbReference type="ARBA" id="ARBA00022840"/>
    </source>
</evidence>
<evidence type="ECO:0000256" key="14">
    <source>
        <dbReference type="ARBA" id="ARBA00023136"/>
    </source>
</evidence>
<dbReference type="PROSITE" id="PS00108">
    <property type="entry name" value="PROTEIN_KINASE_ST"/>
    <property type="match status" value="1"/>
</dbReference>
<dbReference type="Pfam" id="PF00069">
    <property type="entry name" value="Pkinase"/>
    <property type="match status" value="1"/>
</dbReference>
<protein>
    <recommendedName>
        <fullName evidence="20">MAP/microtubule affinity-regulating kinase 3</fullName>
        <ecNumber evidence="5">2.7.11.1</ecNumber>
    </recommendedName>
    <alternativeName>
        <fullName evidence="21">Serine/threonine-protein kinase par-1</fullName>
    </alternativeName>
</protein>
<keyword evidence="10" id="KW-0808">Transferase</keyword>
<dbReference type="GO" id="GO:0005524">
    <property type="term" value="F:ATP binding"/>
    <property type="evidence" value="ECO:0007669"/>
    <property type="project" value="UniProtKB-UniRule"/>
</dbReference>
<keyword evidence="9" id="KW-0597">Phosphoprotein</keyword>
<evidence type="ECO:0000256" key="10">
    <source>
        <dbReference type="ARBA" id="ARBA00022679"/>
    </source>
</evidence>
<keyword evidence="11 22" id="KW-0547">Nucleotide-binding</keyword>
<evidence type="ECO:0000256" key="2">
    <source>
        <dbReference type="ARBA" id="ARBA00004316"/>
    </source>
</evidence>
<feature type="region of interest" description="Disordered" evidence="23">
    <location>
        <begin position="143"/>
        <end position="266"/>
    </location>
</feature>
<feature type="binding site" evidence="22">
    <location>
        <position position="299"/>
    </location>
    <ligand>
        <name>ATP</name>
        <dbReference type="ChEBI" id="CHEBI:30616"/>
    </ligand>
</feature>
<feature type="compositionally biased region" description="Polar residues" evidence="23">
    <location>
        <begin position="591"/>
        <end position="603"/>
    </location>
</feature>
<feature type="compositionally biased region" description="Polar residues" evidence="23">
    <location>
        <begin position="177"/>
        <end position="192"/>
    </location>
</feature>
<comment type="catalytic activity">
    <reaction evidence="16">
        <text>L-threonyl-[protein] + ATP = O-phospho-L-threonyl-[protein] + ADP + H(+)</text>
        <dbReference type="Rhea" id="RHEA:46608"/>
        <dbReference type="Rhea" id="RHEA-COMP:11060"/>
        <dbReference type="Rhea" id="RHEA-COMP:11605"/>
        <dbReference type="ChEBI" id="CHEBI:15378"/>
        <dbReference type="ChEBI" id="CHEBI:30013"/>
        <dbReference type="ChEBI" id="CHEBI:30616"/>
        <dbReference type="ChEBI" id="CHEBI:61977"/>
        <dbReference type="ChEBI" id="CHEBI:456216"/>
        <dbReference type="EC" id="2.7.11.1"/>
    </reaction>
</comment>
<dbReference type="SMART" id="SM00220">
    <property type="entry name" value="S_TKc"/>
    <property type="match status" value="1"/>
</dbReference>
<dbReference type="GO" id="GO:0035556">
    <property type="term" value="P:intracellular signal transduction"/>
    <property type="evidence" value="ECO:0007669"/>
    <property type="project" value="TreeGrafter"/>
</dbReference>
<evidence type="ECO:0000256" key="16">
    <source>
        <dbReference type="ARBA" id="ARBA00047899"/>
    </source>
</evidence>
<evidence type="ECO:0000313" key="27">
    <source>
        <dbReference type="Proteomes" id="UP000887575"/>
    </source>
</evidence>
<dbReference type="PANTHER" id="PTHR24346:SF82">
    <property type="entry name" value="KP78A-RELATED"/>
    <property type="match status" value="1"/>
</dbReference>
<evidence type="ECO:0000259" key="26">
    <source>
        <dbReference type="PROSITE" id="PS50032"/>
    </source>
</evidence>
<evidence type="ECO:0000256" key="1">
    <source>
        <dbReference type="ARBA" id="ARBA00004236"/>
    </source>
</evidence>
<keyword evidence="12" id="KW-0418">Kinase</keyword>
<dbReference type="GO" id="GO:0042995">
    <property type="term" value="C:cell projection"/>
    <property type="evidence" value="ECO:0007669"/>
    <property type="project" value="UniProtKB-SubCell"/>
</dbReference>
<dbReference type="FunFam" id="3.30.200.20:FF:000003">
    <property type="entry name" value="Non-specific serine/threonine protein kinase"/>
    <property type="match status" value="1"/>
</dbReference>
<dbReference type="Proteomes" id="UP000887575">
    <property type="component" value="Unassembled WGS sequence"/>
</dbReference>
<dbReference type="Gene3D" id="1.10.8.10">
    <property type="entry name" value="DNA helicase RuvA subunit, C-terminal domain"/>
    <property type="match status" value="1"/>
</dbReference>
<comment type="subcellular location">
    <subcellularLocation>
        <location evidence="1">Cell membrane</location>
    </subcellularLocation>
    <subcellularLocation>
        <location evidence="2">Cell projection</location>
    </subcellularLocation>
    <subcellularLocation>
        <location evidence="3">Cytoplasm</location>
        <location evidence="3">Cell cortex</location>
    </subcellularLocation>
</comment>
<evidence type="ECO:0000256" key="7">
    <source>
        <dbReference type="ARBA" id="ARBA00022490"/>
    </source>
</evidence>
<feature type="compositionally biased region" description="Low complexity" evidence="23">
    <location>
        <begin position="701"/>
        <end position="714"/>
    </location>
</feature>
<feature type="domain" description="UBA" evidence="25">
    <location>
        <begin position="540"/>
        <end position="579"/>
    </location>
</feature>
<evidence type="ECO:0000256" key="5">
    <source>
        <dbReference type="ARBA" id="ARBA00012513"/>
    </source>
</evidence>
<dbReference type="FunFam" id="3.30.310.80:FF:000001">
    <property type="entry name" value="Non-specific serine/threonine protein kinase"/>
    <property type="match status" value="1"/>
</dbReference>
<dbReference type="WBParaSite" id="MBELARI_LOCUS9390.1">
    <property type="protein sequence ID" value="MBELARI_LOCUS9390.1"/>
    <property type="gene ID" value="MBELARI_LOCUS9390"/>
</dbReference>
<dbReference type="AlphaFoldDB" id="A0AAF3JBY6"/>
<reference evidence="28" key="1">
    <citation type="submission" date="2024-02" db="UniProtKB">
        <authorList>
            <consortium name="WormBaseParasite"/>
        </authorList>
    </citation>
    <scope>IDENTIFICATION</scope>
</reference>
<comment type="subunit">
    <text evidence="19">Interacts with MAPT/TAU. Interacts with DLG5 (via coiled-coil domain). Interacts with STK3/MST2 and STK4/MST1 in the presence of DLG5. Interacts with YWHAB, YWHAG, YWHAQ and YWHAZ. Interacts with PKP2 (via N-terminus). Interacts with CDC25C. Interacts with KSR1.</text>
</comment>
<evidence type="ECO:0000259" key="25">
    <source>
        <dbReference type="PROSITE" id="PS50030"/>
    </source>
</evidence>
<comment type="similarity">
    <text evidence="4">Belongs to the protein kinase superfamily. CAMK Ser/Thr protein kinase family. SNF1 subfamily.</text>
</comment>
<dbReference type="SMART" id="SM00165">
    <property type="entry name" value="UBA"/>
    <property type="match status" value="1"/>
</dbReference>
<dbReference type="GO" id="GO:0005886">
    <property type="term" value="C:plasma membrane"/>
    <property type="evidence" value="ECO:0007669"/>
    <property type="project" value="UniProtKB-SubCell"/>
</dbReference>
<feature type="compositionally biased region" description="Low complexity" evidence="23">
    <location>
        <begin position="159"/>
        <end position="176"/>
    </location>
</feature>
<feature type="compositionally biased region" description="Polar residues" evidence="23">
    <location>
        <begin position="686"/>
        <end position="700"/>
    </location>
</feature>
<feature type="compositionally biased region" description="Basic and acidic residues" evidence="23">
    <location>
        <begin position="989"/>
        <end position="998"/>
    </location>
</feature>
<feature type="compositionally biased region" description="Low complexity" evidence="23">
    <location>
        <begin position="1079"/>
        <end position="1091"/>
    </location>
</feature>
<evidence type="ECO:0000256" key="22">
    <source>
        <dbReference type="PROSITE-ProRule" id="PRU10141"/>
    </source>
</evidence>
<evidence type="ECO:0000256" key="18">
    <source>
        <dbReference type="ARBA" id="ARBA00054424"/>
    </source>
</evidence>
<dbReference type="CDD" id="cd12196">
    <property type="entry name" value="MARK1-3_C"/>
    <property type="match status" value="1"/>
</dbReference>
<feature type="compositionally biased region" description="Low complexity" evidence="23">
    <location>
        <begin position="618"/>
        <end position="664"/>
    </location>
</feature>
<dbReference type="PROSITE" id="PS50032">
    <property type="entry name" value="KA1"/>
    <property type="match status" value="1"/>
</dbReference>
<dbReference type="PROSITE" id="PS00107">
    <property type="entry name" value="PROTEIN_KINASE_ATP"/>
    <property type="match status" value="1"/>
</dbReference>
<feature type="compositionally biased region" description="Low complexity" evidence="23">
    <location>
        <begin position="220"/>
        <end position="259"/>
    </location>
</feature>
<dbReference type="PANTHER" id="PTHR24346">
    <property type="entry name" value="MAP/MICROTUBULE AFFINITY-REGULATING KINASE"/>
    <property type="match status" value="1"/>
</dbReference>
<dbReference type="GO" id="GO:0005938">
    <property type="term" value="C:cell cortex"/>
    <property type="evidence" value="ECO:0007669"/>
    <property type="project" value="UniProtKB-SubCell"/>
</dbReference>
<feature type="compositionally biased region" description="Basic and acidic residues" evidence="23">
    <location>
        <begin position="143"/>
        <end position="154"/>
    </location>
</feature>
<evidence type="ECO:0000256" key="12">
    <source>
        <dbReference type="ARBA" id="ARBA00022777"/>
    </source>
</evidence>
<feature type="compositionally biased region" description="Polar residues" evidence="23">
    <location>
        <begin position="1009"/>
        <end position="1018"/>
    </location>
</feature>
<dbReference type="Pfam" id="PF02149">
    <property type="entry name" value="KA1"/>
    <property type="match status" value="1"/>
</dbReference>
<evidence type="ECO:0000256" key="8">
    <source>
        <dbReference type="ARBA" id="ARBA00022527"/>
    </source>
</evidence>
<feature type="compositionally biased region" description="Basic residues" evidence="23">
    <location>
        <begin position="210"/>
        <end position="219"/>
    </location>
</feature>
<dbReference type="SUPFAM" id="SSF103243">
    <property type="entry name" value="KA1-like"/>
    <property type="match status" value="1"/>
</dbReference>
<dbReference type="InterPro" id="IPR049508">
    <property type="entry name" value="MARK1-4_cat"/>
</dbReference>
<feature type="domain" description="Protein kinase" evidence="24">
    <location>
        <begin position="270"/>
        <end position="521"/>
    </location>
</feature>
<dbReference type="Gene3D" id="3.30.200.20">
    <property type="entry name" value="Phosphorylase Kinase, domain 1"/>
    <property type="match status" value="1"/>
</dbReference>
<evidence type="ECO:0000256" key="3">
    <source>
        <dbReference type="ARBA" id="ARBA00004544"/>
    </source>
</evidence>
<dbReference type="InterPro" id="IPR028375">
    <property type="entry name" value="KA1/Ssp2_C"/>
</dbReference>
<feature type="region of interest" description="Disordered" evidence="23">
    <location>
        <begin position="805"/>
        <end position="1023"/>
    </location>
</feature>
<dbReference type="InterPro" id="IPR017441">
    <property type="entry name" value="Protein_kinase_ATP_BS"/>
</dbReference>
<evidence type="ECO:0000256" key="9">
    <source>
        <dbReference type="ARBA" id="ARBA00022553"/>
    </source>
</evidence>
<feature type="region of interest" description="Disordered" evidence="23">
    <location>
        <begin position="80"/>
        <end position="128"/>
    </location>
</feature>
<feature type="domain" description="KA1" evidence="26">
    <location>
        <begin position="1178"/>
        <end position="1227"/>
    </location>
</feature>
<keyword evidence="6" id="KW-1003">Cell membrane</keyword>
<dbReference type="InterPro" id="IPR000719">
    <property type="entry name" value="Prot_kinase_dom"/>
</dbReference>
<comment type="catalytic activity">
    <reaction evidence="17">
        <text>L-seryl-[protein] + ATP = O-phospho-L-seryl-[protein] + ADP + H(+)</text>
        <dbReference type="Rhea" id="RHEA:17989"/>
        <dbReference type="Rhea" id="RHEA-COMP:9863"/>
        <dbReference type="Rhea" id="RHEA-COMP:11604"/>
        <dbReference type="ChEBI" id="CHEBI:15378"/>
        <dbReference type="ChEBI" id="CHEBI:29999"/>
        <dbReference type="ChEBI" id="CHEBI:30616"/>
        <dbReference type="ChEBI" id="CHEBI:83421"/>
        <dbReference type="ChEBI" id="CHEBI:456216"/>
        <dbReference type="EC" id="2.7.11.1"/>
    </reaction>
</comment>
<keyword evidence="8" id="KW-0723">Serine/threonine-protein kinase</keyword>
<evidence type="ECO:0000256" key="20">
    <source>
        <dbReference type="ARBA" id="ARBA00071529"/>
    </source>
</evidence>
<evidence type="ECO:0000256" key="21">
    <source>
        <dbReference type="ARBA" id="ARBA00074935"/>
    </source>
</evidence>
<dbReference type="EC" id="2.7.11.1" evidence="5"/>
<feature type="region of interest" description="Disordered" evidence="23">
    <location>
        <begin position="588"/>
        <end position="771"/>
    </location>
</feature>
<feature type="compositionally biased region" description="Gly residues" evidence="23">
    <location>
        <begin position="605"/>
        <end position="617"/>
    </location>
</feature>
<sequence length="1227" mass="131717">MMPERRTSGNESATSQTTNTEQASWTKRLGRSIVRRSASLLSARSILSSLVLPFRKTSTQDGNQPKPQRRASSVGLNALQRQAQRRHKRHNSESTPPAQSERENDENSHQQQKEQQQQHALRQRKRSADRVYALKSLEGEYDKEPLTTKKEQQLKTKARSTSTSSKISSRNTGSSKRIPQQQEPTEMHSNGQPAAAVSAIPQPTGSSGHHSSHHSHHPSSGRSHPTSSSSGHTTRPSGATQSSNHSSSGMSGSTRTTTRQRAEDPHVGKYKLLKTIGKGNFAKVKLAKHVPTGLEVAIKIIDKTALNPSSLQKLFREVKIMKQLDHPNIVKLFQVIETETTLYLVMEYASGGEVFDYLVAHGRMKEKEARAKFRQIVSAVQYLHSKNIIHRDLKAENLLLDADMNIKIADFGFSNQFSVGNKLDTFCGSPPYAAPELFQGKKYDGPEVDVWSLGVILYTLVSGSLPFDGNNLKELRERVLRGKYRIPFYMSTDCENLLKKFLVLNPQRRGTLDAIMKDRWMNIGYEDDELKPYIEPQKDQRDEARVGRLIAMGYRKESIIESLDRERFDEIHASYLLLGEKRADIDDLSTPPAQNVTASTHNVASGGGGVGGQGSGTHSGHVQSPSKYSQSQSSSARASSTQANAASQIPGLTSTTASKATGAGVQMRTQPSSRPPVLSMQPPPQISGTKRNTQLEFTPNSSAAPASGAAATFARGQPQTTVGGVSSGNRKQSAPTGRVPIINLGGRPVQGVHHRDPLSNGSSSARASYGVPASPGLLSKFVPATNGSSNTPSSVPQAAQLAQKVVPPPGSGLQKSGSISHTPAEPAIREDAEEETTGGIAETASRESTPLRGDTPTELANQPLKDASAPLPQTMTDSDHPKPLTLHPSPSMPPQMIKEMDALSLDQPSKMIKSATGTTLPTTGSNPPLPSTPTSTTSATTAPRHTPPPHSPSNQPVATSAAPQAQPVSTTTGTSAFPRNTRNRQTFHGKTEHNKGNNEEEESEGETAVNVTANNNGQPRGGFFLSKLTKLARRPSAVTAGGTGAAGGAGGSGGGGLPPPYVSQLRSTQRGGGDGFAGGPAPHSGRAGTIGPIAGQAAAAQLRELRENAGLIPPASAPEASSGSSDIKPRSLRFTWSMKTTSSLAPEEMMREIRKVLDANNCDYEQRERYLLLCVHGDPNSDSLVQWEMEVCKLPRLSLNGVRFKRISGTSIGFKNIASRIAQELNL</sequence>
<comment type="function">
    <text evidence="18">Serine/threonine-protein kinase. Involved in the specific phosphorylation of microtubule-associated proteins for MAP2 and MAP4. Phosphorylates the microtubule-associated protein MAPT/TAU. Phosphorylates CDC25C on 'Ser-216'. Regulates localization and activity of some histone deacetylases by mediating phosphorylation of HDAC7, promoting subsequent interaction between HDAC7 and 14-3-3 and export from the nucleus. Regulates localization and activity of MITF by mediating its phosphorylation, promoting subsequent interaction between MITF and 14-3-3 and retention in the cytosol. Negatively regulates the Hippo signaling pathway and antagonizes the phosphorylation of LATS1. Cooperates with DLG5 to inhibit the kinase activity of STK3/MST2 toward LATS1. Phosphorylates PKP2 and KSR1.</text>
</comment>
<dbReference type="GO" id="GO:0000226">
    <property type="term" value="P:microtubule cytoskeleton organization"/>
    <property type="evidence" value="ECO:0007669"/>
    <property type="project" value="TreeGrafter"/>
</dbReference>
<feature type="compositionally biased region" description="Polar residues" evidence="23">
    <location>
        <begin position="9"/>
        <end position="25"/>
    </location>
</feature>
<dbReference type="Gene3D" id="3.30.310.80">
    <property type="entry name" value="Kinase associated domain 1, KA1"/>
    <property type="match status" value="1"/>
</dbReference>
<feature type="region of interest" description="Disordered" evidence="23">
    <location>
        <begin position="1035"/>
        <end position="1091"/>
    </location>
</feature>
<feature type="compositionally biased region" description="Gly residues" evidence="23">
    <location>
        <begin position="1041"/>
        <end position="1056"/>
    </location>
</feature>
<dbReference type="GO" id="GO:0050321">
    <property type="term" value="F:tau-protein kinase activity"/>
    <property type="evidence" value="ECO:0007669"/>
    <property type="project" value="TreeGrafter"/>
</dbReference>
<dbReference type="InterPro" id="IPR015940">
    <property type="entry name" value="UBA"/>
</dbReference>
<evidence type="ECO:0000256" key="6">
    <source>
        <dbReference type="ARBA" id="ARBA00022475"/>
    </source>
</evidence>
<feature type="compositionally biased region" description="Polar residues" evidence="23">
    <location>
        <begin position="955"/>
        <end position="980"/>
    </location>
</feature>
<keyword evidence="27" id="KW-1185">Reference proteome</keyword>
<dbReference type="PROSITE" id="PS50030">
    <property type="entry name" value="UBA"/>
    <property type="match status" value="1"/>
</dbReference>
<keyword evidence="14" id="KW-0472">Membrane</keyword>
<feature type="region of interest" description="Disordered" evidence="23">
    <location>
        <begin position="1"/>
        <end position="30"/>
    </location>
</feature>